<accession>A0ACC2W603</accession>
<dbReference type="EMBL" id="JASBWS010000040">
    <property type="protein sequence ID" value="KAJ9106903.1"/>
    <property type="molecule type" value="Genomic_DNA"/>
</dbReference>
<comment type="caution">
    <text evidence="1">The sequence shown here is derived from an EMBL/GenBank/DDBJ whole genome shotgun (WGS) entry which is preliminary data.</text>
</comment>
<reference evidence="1" key="1">
    <citation type="submission" date="2023-04" db="EMBL/GenBank/DDBJ databases">
        <title>Draft Genome sequencing of Naganishia species isolated from polar environments using Oxford Nanopore Technology.</title>
        <authorList>
            <person name="Leo P."/>
            <person name="Venkateswaran K."/>
        </authorList>
    </citation>
    <scope>NUCLEOTIDE SEQUENCE</scope>
    <source>
        <strain evidence="1">MNA-CCFEE 5262</strain>
    </source>
</reference>
<protein>
    <submittedName>
        <fullName evidence="1">Uncharacterized protein</fullName>
    </submittedName>
</protein>
<evidence type="ECO:0000313" key="1">
    <source>
        <dbReference type="EMBL" id="KAJ9106903.1"/>
    </source>
</evidence>
<gene>
    <name evidence="1" type="ORF">QFC20_003911</name>
</gene>
<proteinExistence type="predicted"/>
<organism evidence="1 2">
    <name type="scientific">Naganishia adeliensis</name>
    <dbReference type="NCBI Taxonomy" id="92952"/>
    <lineage>
        <taxon>Eukaryota</taxon>
        <taxon>Fungi</taxon>
        <taxon>Dikarya</taxon>
        <taxon>Basidiomycota</taxon>
        <taxon>Agaricomycotina</taxon>
        <taxon>Tremellomycetes</taxon>
        <taxon>Filobasidiales</taxon>
        <taxon>Filobasidiaceae</taxon>
        <taxon>Naganishia</taxon>
    </lineage>
</organism>
<name>A0ACC2W603_9TREE</name>
<dbReference type="Proteomes" id="UP001230649">
    <property type="component" value="Unassembled WGS sequence"/>
</dbReference>
<evidence type="ECO:0000313" key="2">
    <source>
        <dbReference type="Proteomes" id="UP001230649"/>
    </source>
</evidence>
<sequence>MTANEDDACTTPAPLLQAERLLSIQSHVVSGYVGNRAGTFPLQLLGYDVDVINTVQHCNHAGYGYFEGSTATSDQLEAIFRGLDRNGLASWSKVLTGYTPGASGLNVVSREICKLKERARSTFPPGEVIYLLDPVMGDIGKGLYVGRDCEAAYRQLLKQATITTPNQFEIELLTGCKIDSISSLYRAMNILHSSPYSVPNVAISSIPLARSVVESLNLGAAPPEYTSLLDDAKGIELSRNHKEGPTVLLCFASTKTADDEMPLTYAFALPLIEGYFSGVGDLFSALVLGFYGKGISAASDLTASHMGCPASDEAPIIDQESTARVAVTARLSPFAAAVSKALMGVQLILLKTHLWSLRMAEESKGKRSQTKDSECFEAPEDEDCLPSDPELDTLPPNLVSEGASLRPTRTARRMRMRELRIVQEKYTLLKLAEEEHAGWPGTRLDWTSLLQLTQGAR</sequence>
<keyword evidence="2" id="KW-1185">Reference proteome</keyword>